<dbReference type="AlphaFoldDB" id="L8J279"/>
<dbReference type="EMBL" id="JH880266">
    <property type="protein sequence ID" value="ELR62985.1"/>
    <property type="molecule type" value="Genomic_DNA"/>
</dbReference>
<gene>
    <name evidence="2" type="ORF">M91_03705</name>
</gene>
<evidence type="ECO:0000256" key="1">
    <source>
        <dbReference type="SAM" id="MobiDB-lite"/>
    </source>
</evidence>
<feature type="region of interest" description="Disordered" evidence="1">
    <location>
        <begin position="1"/>
        <end position="26"/>
    </location>
</feature>
<dbReference type="Proteomes" id="UP000011080">
    <property type="component" value="Unassembled WGS sequence"/>
</dbReference>
<evidence type="ECO:0000313" key="3">
    <source>
        <dbReference type="Proteomes" id="UP000011080"/>
    </source>
</evidence>
<reference evidence="2 3" key="1">
    <citation type="journal article" date="2012" name="Nat. Genet.">
        <title>The yak genome and adaptation to life at high altitude.</title>
        <authorList>
            <person name="Qiu Q."/>
            <person name="Zhang G."/>
            <person name="Ma T."/>
            <person name="Qian W."/>
            <person name="Wang J."/>
            <person name="Ye Z."/>
            <person name="Cao C."/>
            <person name="Hu Q."/>
            <person name="Kim J."/>
            <person name="Larkin D.M."/>
            <person name="Auvil L."/>
            <person name="Capitanu B."/>
            <person name="Ma J."/>
            <person name="Lewin H.A."/>
            <person name="Qian X."/>
            <person name="Lang Y."/>
            <person name="Zhou R."/>
            <person name="Wang L."/>
            <person name="Wang K."/>
            <person name="Xia J."/>
            <person name="Liao S."/>
            <person name="Pan S."/>
            <person name="Lu X."/>
            <person name="Hou H."/>
            <person name="Wang Y."/>
            <person name="Zang X."/>
            <person name="Yin Y."/>
            <person name="Ma H."/>
            <person name="Zhang J."/>
            <person name="Wang Z."/>
            <person name="Zhang Y."/>
            <person name="Zhang D."/>
            <person name="Yonezawa T."/>
            <person name="Hasegawa M."/>
            <person name="Zhong Y."/>
            <person name="Liu W."/>
            <person name="Zhang Y."/>
            <person name="Huang Z."/>
            <person name="Zhang S."/>
            <person name="Long R."/>
            <person name="Yang H."/>
            <person name="Wang J."/>
            <person name="Lenstra J.A."/>
            <person name="Cooper D.N."/>
            <person name="Wu Y."/>
            <person name="Wang J."/>
            <person name="Shi P."/>
            <person name="Wang J."/>
            <person name="Liu J."/>
        </authorList>
    </citation>
    <scope>NUCLEOTIDE SEQUENCE [LARGE SCALE GENOMIC DNA]</scope>
    <source>
        <strain evidence="3">yakQH1</strain>
    </source>
</reference>
<organism evidence="2 3">
    <name type="scientific">Bos mutus</name>
    <name type="common">wild yak</name>
    <dbReference type="NCBI Taxonomy" id="72004"/>
    <lineage>
        <taxon>Eukaryota</taxon>
        <taxon>Metazoa</taxon>
        <taxon>Chordata</taxon>
        <taxon>Craniata</taxon>
        <taxon>Vertebrata</taxon>
        <taxon>Euteleostomi</taxon>
        <taxon>Mammalia</taxon>
        <taxon>Eutheria</taxon>
        <taxon>Laurasiatheria</taxon>
        <taxon>Artiodactyla</taxon>
        <taxon>Ruminantia</taxon>
        <taxon>Pecora</taxon>
        <taxon>Bovidae</taxon>
        <taxon>Bovinae</taxon>
        <taxon>Bos</taxon>
    </lineage>
</organism>
<accession>L8J279</accession>
<proteinExistence type="predicted"/>
<feature type="non-terminal residue" evidence="2">
    <location>
        <position position="1"/>
    </location>
</feature>
<sequence length="60" mass="6717">SNGESFASDPLGSMDDGDEAIPSNANEALYCRDHQGEDDLKPGRVFIHRICVHRHHSLWL</sequence>
<evidence type="ECO:0000313" key="2">
    <source>
        <dbReference type="EMBL" id="ELR62985.1"/>
    </source>
</evidence>
<name>L8J279_9CETA</name>
<protein>
    <submittedName>
        <fullName evidence="2">Uncharacterized protein</fullName>
    </submittedName>
</protein>